<evidence type="ECO:0000256" key="1">
    <source>
        <dbReference type="ARBA" id="ARBA00001946"/>
    </source>
</evidence>
<dbReference type="InterPro" id="IPR023214">
    <property type="entry name" value="HAD_sf"/>
</dbReference>
<dbReference type="InterPro" id="IPR051400">
    <property type="entry name" value="HAD-like_hydrolase"/>
</dbReference>
<gene>
    <name evidence="5" type="ORF">A3B21_00320</name>
</gene>
<dbReference type="GO" id="GO:0044281">
    <property type="term" value="P:small molecule metabolic process"/>
    <property type="evidence" value="ECO:0007669"/>
    <property type="project" value="UniProtKB-ARBA"/>
</dbReference>
<dbReference type="PANTHER" id="PTHR46470">
    <property type="entry name" value="N-ACYLNEURAMINATE-9-PHOSPHATASE"/>
    <property type="match status" value="1"/>
</dbReference>
<dbReference type="Gene3D" id="3.40.50.1000">
    <property type="entry name" value="HAD superfamily/HAD-like"/>
    <property type="match status" value="1"/>
</dbReference>
<dbReference type="Gene3D" id="1.10.150.520">
    <property type="match status" value="1"/>
</dbReference>
<dbReference type="SFLD" id="SFLDG01129">
    <property type="entry name" value="C1.5:_HAD__Beta-PGM__Phosphata"/>
    <property type="match status" value="1"/>
</dbReference>
<evidence type="ECO:0000313" key="5">
    <source>
        <dbReference type="EMBL" id="OGL81355.1"/>
    </source>
</evidence>
<dbReference type="Proteomes" id="UP000176897">
    <property type="component" value="Unassembled WGS sequence"/>
</dbReference>
<comment type="cofactor">
    <cofactor evidence="1">
        <name>Mg(2+)</name>
        <dbReference type="ChEBI" id="CHEBI:18420"/>
    </cofactor>
</comment>
<comment type="caution">
    <text evidence="5">The sequence shown here is derived from an EMBL/GenBank/DDBJ whole genome shotgun (WGS) entry which is preliminary data.</text>
</comment>
<dbReference type="InterPro" id="IPR036412">
    <property type="entry name" value="HAD-like_sf"/>
</dbReference>
<evidence type="ECO:0000256" key="3">
    <source>
        <dbReference type="ARBA" id="ARBA00022801"/>
    </source>
</evidence>
<protein>
    <recommendedName>
        <fullName evidence="7">Hydrolase</fullName>
    </recommendedName>
</protein>
<dbReference type="SFLD" id="SFLDS00003">
    <property type="entry name" value="Haloacid_Dehalogenase"/>
    <property type="match status" value="1"/>
</dbReference>
<accession>A0A1F7USX3</accession>
<organism evidence="5 6">
    <name type="scientific">Candidatus Uhrbacteria bacterium RIFCSPLOWO2_01_FULL_47_24</name>
    <dbReference type="NCBI Taxonomy" id="1802401"/>
    <lineage>
        <taxon>Bacteria</taxon>
        <taxon>Candidatus Uhriibacteriota</taxon>
    </lineage>
</organism>
<keyword evidence="3" id="KW-0378">Hydrolase</keyword>
<name>A0A1F7USX3_9BACT</name>
<evidence type="ECO:0000313" key="6">
    <source>
        <dbReference type="Proteomes" id="UP000176897"/>
    </source>
</evidence>
<keyword evidence="2" id="KW-0479">Metal-binding</keyword>
<dbReference type="STRING" id="1802401.A3B21_00320"/>
<dbReference type="EMBL" id="MGEJ01000007">
    <property type="protein sequence ID" value="OGL81355.1"/>
    <property type="molecule type" value="Genomic_DNA"/>
</dbReference>
<reference evidence="5 6" key="1">
    <citation type="journal article" date="2016" name="Nat. Commun.">
        <title>Thousands of microbial genomes shed light on interconnected biogeochemical processes in an aquifer system.</title>
        <authorList>
            <person name="Anantharaman K."/>
            <person name="Brown C.T."/>
            <person name="Hug L.A."/>
            <person name="Sharon I."/>
            <person name="Castelle C.J."/>
            <person name="Probst A.J."/>
            <person name="Thomas B.C."/>
            <person name="Singh A."/>
            <person name="Wilkins M.J."/>
            <person name="Karaoz U."/>
            <person name="Brodie E.L."/>
            <person name="Williams K.H."/>
            <person name="Hubbard S.S."/>
            <person name="Banfield J.F."/>
        </authorList>
    </citation>
    <scope>NUCLEOTIDE SEQUENCE [LARGE SCALE GENOMIC DNA]</scope>
</reference>
<dbReference type="PANTHER" id="PTHR46470:SF2">
    <property type="entry name" value="GLYCERALDEHYDE 3-PHOSPHATE PHOSPHATASE"/>
    <property type="match status" value="1"/>
</dbReference>
<dbReference type="GO" id="GO:0046872">
    <property type="term" value="F:metal ion binding"/>
    <property type="evidence" value="ECO:0007669"/>
    <property type="project" value="UniProtKB-KW"/>
</dbReference>
<dbReference type="GO" id="GO:0016791">
    <property type="term" value="F:phosphatase activity"/>
    <property type="evidence" value="ECO:0007669"/>
    <property type="project" value="TreeGrafter"/>
</dbReference>
<proteinExistence type="predicted"/>
<evidence type="ECO:0008006" key="7">
    <source>
        <dbReference type="Google" id="ProtNLM"/>
    </source>
</evidence>
<dbReference type="SUPFAM" id="SSF56784">
    <property type="entry name" value="HAD-like"/>
    <property type="match status" value="1"/>
</dbReference>
<dbReference type="InterPro" id="IPR006439">
    <property type="entry name" value="HAD-SF_hydro_IA"/>
</dbReference>
<dbReference type="NCBIfam" id="TIGR01509">
    <property type="entry name" value="HAD-SF-IA-v3"/>
    <property type="match status" value="1"/>
</dbReference>
<dbReference type="PRINTS" id="PR00413">
    <property type="entry name" value="HADHALOGNASE"/>
</dbReference>
<evidence type="ECO:0000256" key="2">
    <source>
        <dbReference type="ARBA" id="ARBA00022723"/>
    </source>
</evidence>
<keyword evidence="4" id="KW-0460">Magnesium</keyword>
<evidence type="ECO:0000256" key="4">
    <source>
        <dbReference type="ARBA" id="ARBA00022842"/>
    </source>
</evidence>
<dbReference type="AlphaFoldDB" id="A0A1F7USX3"/>
<dbReference type="Pfam" id="PF00702">
    <property type="entry name" value="Hydrolase"/>
    <property type="match status" value="1"/>
</dbReference>
<sequence length="238" mass="26173">MLLIPSRIKIKGILIDLDDTLYPYPLCNEAGIQATVSYLASKLKKPSEQVRQAFLDGRAATKELLKTAAGELAASHHRLLYLQKAIEGMSGRTNPEFTLVAEQVFWEAYLARMVLFPGALEFLERAKAQEKMIAIITDMTAQMQLKKVVQLGIAHLVDFLITSEEAGRDKPDPAALHLALKKTRLSPHEVVMVGEDEAHDIAAAHAAGITAIAIHKNPTDASVPFAKNFQELIKILDV</sequence>
<dbReference type="NCBIfam" id="TIGR01549">
    <property type="entry name" value="HAD-SF-IA-v1"/>
    <property type="match status" value="1"/>
</dbReference>